<accession>A0ABS6FDA3</accession>
<dbReference type="Proteomes" id="UP000787672">
    <property type="component" value="Unassembled WGS sequence"/>
</dbReference>
<name>A0ABS6FDA3_9FIRM</name>
<reference evidence="1 2" key="1">
    <citation type="submission" date="2021-06" db="EMBL/GenBank/DDBJ databases">
        <authorList>
            <person name="Sun Q."/>
            <person name="Li D."/>
        </authorList>
    </citation>
    <scope>NUCLEOTIDE SEQUENCE [LARGE SCALE GENOMIC DNA]</scope>
    <source>
        <strain evidence="1 2">MSJ-2</strain>
    </source>
</reference>
<protein>
    <submittedName>
        <fullName evidence="1">Uncharacterized protein</fullName>
    </submittedName>
</protein>
<dbReference type="RefSeq" id="WP_216633332.1">
    <property type="nucleotide sequence ID" value="NZ_JAHLQN010000001.1"/>
</dbReference>
<dbReference type="EMBL" id="JAHLQN010000001">
    <property type="protein sequence ID" value="MBU5628040.1"/>
    <property type="molecule type" value="Genomic_DNA"/>
</dbReference>
<organism evidence="1 2">
    <name type="scientific">Dysosmobacter acutus</name>
    <dbReference type="NCBI Taxonomy" id="2841504"/>
    <lineage>
        <taxon>Bacteria</taxon>
        <taxon>Bacillati</taxon>
        <taxon>Bacillota</taxon>
        <taxon>Clostridia</taxon>
        <taxon>Eubacteriales</taxon>
        <taxon>Oscillospiraceae</taxon>
        <taxon>Dysosmobacter</taxon>
    </lineage>
</organism>
<keyword evidence="2" id="KW-1185">Reference proteome</keyword>
<comment type="caution">
    <text evidence="1">The sequence shown here is derived from an EMBL/GenBank/DDBJ whole genome shotgun (WGS) entry which is preliminary data.</text>
</comment>
<gene>
    <name evidence="1" type="ORF">KQI82_14095</name>
</gene>
<evidence type="ECO:0000313" key="1">
    <source>
        <dbReference type="EMBL" id="MBU5628040.1"/>
    </source>
</evidence>
<proteinExistence type="predicted"/>
<evidence type="ECO:0000313" key="2">
    <source>
        <dbReference type="Proteomes" id="UP000787672"/>
    </source>
</evidence>
<sequence length="55" mass="6081">MRYQEKENALKPVVSTHFWLYQPSAQFQVGAAGAAALLGNLADTAIRRYQKRGSA</sequence>